<feature type="transmembrane region" description="Helical" evidence="8">
    <location>
        <begin position="262"/>
        <end position="286"/>
    </location>
</feature>
<keyword evidence="10" id="KW-1185">Reference proteome</keyword>
<feature type="transmembrane region" description="Helical" evidence="8">
    <location>
        <begin position="192"/>
        <end position="214"/>
    </location>
</feature>
<evidence type="ECO:0000313" key="9">
    <source>
        <dbReference type="EMBL" id="OWQ97019.1"/>
    </source>
</evidence>
<protein>
    <submittedName>
        <fullName evidence="9">Exosortase</fullName>
    </submittedName>
</protein>
<dbReference type="NCBIfam" id="TIGR02602">
    <property type="entry name" value="8TM_EpsH"/>
    <property type="match status" value="1"/>
</dbReference>
<evidence type="ECO:0000256" key="7">
    <source>
        <dbReference type="ARBA" id="ARBA00023136"/>
    </source>
</evidence>
<gene>
    <name evidence="9" type="ORF">CDQ92_07980</name>
</gene>
<feature type="transmembrane region" description="Helical" evidence="8">
    <location>
        <begin position="226"/>
        <end position="250"/>
    </location>
</feature>
<evidence type="ECO:0000313" key="10">
    <source>
        <dbReference type="Proteomes" id="UP000197361"/>
    </source>
</evidence>
<feature type="transmembrane region" description="Helical" evidence="8">
    <location>
        <begin position="166"/>
        <end position="186"/>
    </location>
</feature>
<dbReference type="InterPro" id="IPR013426">
    <property type="entry name" value="EpsH-like"/>
</dbReference>
<accession>A0A246JVC2</accession>
<dbReference type="Proteomes" id="UP000197361">
    <property type="component" value="Unassembled WGS sequence"/>
</dbReference>
<evidence type="ECO:0000256" key="1">
    <source>
        <dbReference type="ARBA" id="ARBA00004651"/>
    </source>
</evidence>
<dbReference type="EMBL" id="NISK01000002">
    <property type="protein sequence ID" value="OWQ97019.1"/>
    <property type="molecule type" value="Genomic_DNA"/>
</dbReference>
<organism evidence="9 10">
    <name type="scientific">Sphingopyxis bauzanensis</name>
    <dbReference type="NCBI Taxonomy" id="651663"/>
    <lineage>
        <taxon>Bacteria</taxon>
        <taxon>Pseudomonadati</taxon>
        <taxon>Pseudomonadota</taxon>
        <taxon>Alphaproteobacteria</taxon>
        <taxon>Sphingomonadales</taxon>
        <taxon>Sphingomonadaceae</taxon>
        <taxon>Sphingopyxis</taxon>
    </lineage>
</organism>
<dbReference type="AlphaFoldDB" id="A0A246JVC2"/>
<evidence type="ECO:0000256" key="3">
    <source>
        <dbReference type="ARBA" id="ARBA00022670"/>
    </source>
</evidence>
<keyword evidence="5" id="KW-0378">Hydrolase</keyword>
<evidence type="ECO:0000256" key="4">
    <source>
        <dbReference type="ARBA" id="ARBA00022692"/>
    </source>
</evidence>
<dbReference type="InterPro" id="IPR019127">
    <property type="entry name" value="Exosortase"/>
</dbReference>
<feature type="transmembrane region" description="Helical" evidence="8">
    <location>
        <begin position="77"/>
        <end position="99"/>
    </location>
</feature>
<feature type="transmembrane region" description="Helical" evidence="8">
    <location>
        <begin position="21"/>
        <end position="44"/>
    </location>
</feature>
<evidence type="ECO:0000256" key="2">
    <source>
        <dbReference type="ARBA" id="ARBA00022475"/>
    </source>
</evidence>
<feature type="transmembrane region" description="Helical" evidence="8">
    <location>
        <begin position="133"/>
        <end position="154"/>
    </location>
</feature>
<dbReference type="Pfam" id="PF09721">
    <property type="entry name" value="Exosortase_EpsH"/>
    <property type="match status" value="1"/>
</dbReference>
<keyword evidence="2" id="KW-1003">Cell membrane</keyword>
<keyword evidence="4 8" id="KW-0812">Transmembrane</keyword>
<dbReference type="RefSeq" id="WP_088440874.1">
    <property type="nucleotide sequence ID" value="NZ_BMMC01000003.1"/>
</dbReference>
<feature type="transmembrane region" description="Helical" evidence="8">
    <location>
        <begin position="111"/>
        <end position="127"/>
    </location>
</feature>
<name>A0A246JVC2_9SPHN</name>
<dbReference type="GO" id="GO:0005886">
    <property type="term" value="C:plasma membrane"/>
    <property type="evidence" value="ECO:0007669"/>
    <property type="project" value="UniProtKB-SubCell"/>
</dbReference>
<reference evidence="9 10" key="1">
    <citation type="journal article" date="2010" name="Int. J. Syst. Evol. Microbiol.">
        <title>Sphingopyxis bauzanensis sp. nov., a psychrophilic bacterium isolated from soil.</title>
        <authorList>
            <person name="Zhang D.C."/>
            <person name="Liu H.C."/>
            <person name="Xin Y.H."/>
            <person name="Zhou Y.G."/>
            <person name="Schinner F."/>
            <person name="Margesin R."/>
        </authorList>
    </citation>
    <scope>NUCLEOTIDE SEQUENCE [LARGE SCALE GENOMIC DNA]</scope>
    <source>
        <strain evidence="9 10">DSM 22271</strain>
    </source>
</reference>
<dbReference type="InterPro" id="IPR026392">
    <property type="entry name" value="Exo/Archaeosortase_dom"/>
</dbReference>
<sequence length="304" mass="33868">MATVANVKVTGGRPSRIPEQVSASTIVLLVGLLLFSVPTMMFVVEQSWSGEEGAHGPIVLLTGLWLLHRRWREVSGYAAPAPSGIVWLLLAILIPLQIFARITQIVEIEGYLMYAAVLVILYSIVGLEVMKRLWFPLFYLAFIFPPPETFVAFVTVPMKIWLSEAAIWFLTLFGYPIGGEGVRIYIGQYELLVAAACSGINSIISLSAISLFYIYIRHQARWRYALLLVLLIVPVALVANFFRVLILILLTYHAGEAAAQGFLHNFAGIVMFAIALMTIFGLDVILKPLWDRYIETPEEEAVHG</sequence>
<dbReference type="NCBIfam" id="NF035943">
    <property type="entry name" value="exosort_XrtV"/>
    <property type="match status" value="1"/>
</dbReference>
<proteinExistence type="predicted"/>
<keyword evidence="6 8" id="KW-1133">Transmembrane helix</keyword>
<comment type="caution">
    <text evidence="9">The sequence shown here is derived from an EMBL/GenBank/DDBJ whole genome shotgun (WGS) entry which is preliminary data.</text>
</comment>
<dbReference type="GO" id="GO:0006508">
    <property type="term" value="P:proteolysis"/>
    <property type="evidence" value="ECO:0007669"/>
    <property type="project" value="UniProtKB-KW"/>
</dbReference>
<keyword evidence="3" id="KW-0645">Protease</keyword>
<dbReference type="NCBIfam" id="TIGR04178">
    <property type="entry name" value="exo_archaeo"/>
    <property type="match status" value="1"/>
</dbReference>
<evidence type="ECO:0000256" key="5">
    <source>
        <dbReference type="ARBA" id="ARBA00022801"/>
    </source>
</evidence>
<keyword evidence="7 8" id="KW-0472">Membrane</keyword>
<comment type="subcellular location">
    <subcellularLocation>
        <location evidence="1">Cell membrane</location>
        <topology evidence="1">Multi-pass membrane protein</topology>
    </subcellularLocation>
</comment>
<evidence type="ECO:0000256" key="8">
    <source>
        <dbReference type="SAM" id="Phobius"/>
    </source>
</evidence>
<dbReference type="OrthoDB" id="9797363at2"/>
<dbReference type="GO" id="GO:0008233">
    <property type="term" value="F:peptidase activity"/>
    <property type="evidence" value="ECO:0007669"/>
    <property type="project" value="UniProtKB-KW"/>
</dbReference>
<evidence type="ECO:0000256" key="6">
    <source>
        <dbReference type="ARBA" id="ARBA00022989"/>
    </source>
</evidence>